<feature type="compositionally biased region" description="Low complexity" evidence="1">
    <location>
        <begin position="299"/>
        <end position="321"/>
    </location>
</feature>
<feature type="compositionally biased region" description="Low complexity" evidence="1">
    <location>
        <begin position="167"/>
        <end position="176"/>
    </location>
</feature>
<accession>A0A200Q9I5</accession>
<feature type="compositionally biased region" description="Pro residues" evidence="1">
    <location>
        <begin position="177"/>
        <end position="191"/>
    </location>
</feature>
<feature type="region of interest" description="Disordered" evidence="1">
    <location>
        <begin position="21"/>
        <end position="543"/>
    </location>
</feature>
<dbReference type="STRING" id="56857.A0A200Q9I5"/>
<sequence>MTEQTGRPMFRFRLPWMINPAPSITNPAPTTLRAPADPQTAAQRTTTTAIPIRLPLGIPTPPTTASQPQPPAPPAPPPRTEPKPPSPSRQTPPPQSRVPPQPPSSQSQSQTTTPRPQAASAQLPSPSRTAPQSRAPSQPPSPSRTANTLSQPKPSSPRTESKPPSPSQTTTPSQQPKTPPRTEPSKSPSPPSRVASQPPSPSRTPSKPPPLPTQTVPQQPSPPSPSTNQRPIASSRVASKPPSPARLASQPAVRTSPSRGPSQEAALQAASSQTSSPSKQKVPQSRTKTQASSQPPSPSKSSVSQPESSSKSSVSQQESSSNKAAKAEPALSQPLATEPQPQAQISSVPASQFQAESQTQTTFEQDKTQLRQVSTPPAVNALVPPEEPVKQPSKSSPVPIDPNKHPKFEAETKEKPKTESSTKEDKPTTAVDKEPEQKKSTEFPNMATGSKEKHHGWSSTTSQAKQNPLKKQAHGDEKDMARESKTSAAIPQKGTNVRSEPHPRPSVSQEERASLHKEIKDDISRFVHKLGSGHPMQPTGEPVSVITLTGENRGAFMQVGAEFERKEGSVHIHRGYKLNQDDNTEVTTDGESSSKGRKSSNSASKENTESMAYINSNIQSINNSIMFSSSISERNPGVKMVFGPNQTEKMNGKEKSVEAHKADFNITHSQKLTYEPNIRRRCLRGLFLEPSDSDPDKHGKPRRHGCRYNCEEKKKCSDNRKEGSETKSKEAAA</sequence>
<feature type="compositionally biased region" description="Polar residues" evidence="1">
    <location>
        <begin position="339"/>
        <end position="363"/>
    </location>
</feature>
<feature type="compositionally biased region" description="Basic and acidic residues" evidence="1">
    <location>
        <begin position="402"/>
        <end position="441"/>
    </location>
</feature>
<feature type="region of interest" description="Disordered" evidence="1">
    <location>
        <begin position="687"/>
        <end position="733"/>
    </location>
</feature>
<feature type="compositionally biased region" description="Polar residues" evidence="1">
    <location>
        <begin position="457"/>
        <end position="466"/>
    </location>
</feature>
<feature type="compositionally biased region" description="Basic and acidic residues" evidence="1">
    <location>
        <begin position="499"/>
        <end position="525"/>
    </location>
</feature>
<name>A0A200Q9I5_MACCD</name>
<proteinExistence type="predicted"/>
<feature type="compositionally biased region" description="Low complexity" evidence="1">
    <location>
        <begin position="104"/>
        <end position="117"/>
    </location>
</feature>
<feature type="compositionally biased region" description="Polar residues" evidence="1">
    <location>
        <begin position="486"/>
        <end position="498"/>
    </location>
</feature>
<comment type="caution">
    <text evidence="2">The sequence shown here is derived from an EMBL/GenBank/DDBJ whole genome shotgun (WGS) entry which is preliminary data.</text>
</comment>
<dbReference type="OMA" id="CNVQGLN"/>
<feature type="compositionally biased region" description="Pro residues" evidence="1">
    <location>
        <begin position="198"/>
        <end position="212"/>
    </location>
</feature>
<evidence type="ECO:0000256" key="1">
    <source>
        <dbReference type="SAM" id="MobiDB-lite"/>
    </source>
</evidence>
<dbReference type="EMBL" id="MVGT01002651">
    <property type="protein sequence ID" value="OVA07047.1"/>
    <property type="molecule type" value="Genomic_DNA"/>
</dbReference>
<evidence type="ECO:0000313" key="3">
    <source>
        <dbReference type="Proteomes" id="UP000195402"/>
    </source>
</evidence>
<feature type="compositionally biased region" description="Pro residues" evidence="1">
    <location>
        <begin position="58"/>
        <end position="103"/>
    </location>
</feature>
<dbReference type="InParanoid" id="A0A200Q9I5"/>
<dbReference type="PANTHER" id="PTHR33472:SF24">
    <property type="entry name" value="VEGETATIVE CELL WALL PROTEIN GP1-LIKE"/>
    <property type="match status" value="1"/>
</dbReference>
<protein>
    <submittedName>
        <fullName evidence="2">Uncharacterized protein</fullName>
    </submittedName>
</protein>
<gene>
    <name evidence="2" type="ORF">BVC80_1117g46</name>
</gene>
<feature type="compositionally biased region" description="Basic and acidic residues" evidence="1">
    <location>
        <begin position="473"/>
        <end position="485"/>
    </location>
</feature>
<feature type="compositionally biased region" description="Polar residues" evidence="1">
    <location>
        <begin position="145"/>
        <end position="158"/>
    </location>
</feature>
<feature type="region of interest" description="Disordered" evidence="1">
    <location>
        <begin position="574"/>
        <end position="607"/>
    </location>
</feature>
<dbReference type="Proteomes" id="UP000195402">
    <property type="component" value="Unassembled WGS sequence"/>
</dbReference>
<dbReference type="AlphaFoldDB" id="A0A200Q9I5"/>
<dbReference type="PANTHER" id="PTHR33472">
    <property type="entry name" value="OS01G0106600 PROTEIN"/>
    <property type="match status" value="1"/>
</dbReference>
<feature type="compositionally biased region" description="Basic and acidic residues" evidence="1">
    <location>
        <begin position="709"/>
        <end position="733"/>
    </location>
</feature>
<feature type="compositionally biased region" description="Low complexity" evidence="1">
    <location>
        <begin position="261"/>
        <end position="285"/>
    </location>
</feature>
<dbReference type="PRINTS" id="PR01217">
    <property type="entry name" value="PRICHEXTENSN"/>
</dbReference>
<feature type="compositionally biased region" description="Polar residues" evidence="1">
    <location>
        <begin position="119"/>
        <end position="129"/>
    </location>
</feature>
<dbReference type="OrthoDB" id="1709592at2759"/>
<keyword evidence="3" id="KW-1185">Reference proteome</keyword>
<reference evidence="2 3" key="1">
    <citation type="journal article" date="2017" name="Mol. Plant">
        <title>The Genome of Medicinal Plant Macleaya cordata Provides New Insights into Benzylisoquinoline Alkaloids Metabolism.</title>
        <authorList>
            <person name="Liu X."/>
            <person name="Liu Y."/>
            <person name="Huang P."/>
            <person name="Ma Y."/>
            <person name="Qing Z."/>
            <person name="Tang Q."/>
            <person name="Cao H."/>
            <person name="Cheng P."/>
            <person name="Zheng Y."/>
            <person name="Yuan Z."/>
            <person name="Zhou Y."/>
            <person name="Liu J."/>
            <person name="Tang Z."/>
            <person name="Zhuo Y."/>
            <person name="Zhang Y."/>
            <person name="Yu L."/>
            <person name="Huang J."/>
            <person name="Yang P."/>
            <person name="Peng Q."/>
            <person name="Zhang J."/>
            <person name="Jiang W."/>
            <person name="Zhang Z."/>
            <person name="Lin K."/>
            <person name="Ro D.K."/>
            <person name="Chen X."/>
            <person name="Xiong X."/>
            <person name="Shang Y."/>
            <person name="Huang S."/>
            <person name="Zeng J."/>
        </authorList>
    </citation>
    <scope>NUCLEOTIDE SEQUENCE [LARGE SCALE GENOMIC DNA]</scope>
    <source>
        <strain evidence="3">cv. BLH2017</strain>
        <tissue evidence="2">Root</tissue>
    </source>
</reference>
<organism evidence="2 3">
    <name type="scientific">Macleaya cordata</name>
    <name type="common">Five-seeded plume-poppy</name>
    <name type="synonym">Bocconia cordata</name>
    <dbReference type="NCBI Taxonomy" id="56857"/>
    <lineage>
        <taxon>Eukaryota</taxon>
        <taxon>Viridiplantae</taxon>
        <taxon>Streptophyta</taxon>
        <taxon>Embryophyta</taxon>
        <taxon>Tracheophyta</taxon>
        <taxon>Spermatophyta</taxon>
        <taxon>Magnoliopsida</taxon>
        <taxon>Ranunculales</taxon>
        <taxon>Papaveraceae</taxon>
        <taxon>Papaveroideae</taxon>
        <taxon>Macleaya</taxon>
    </lineage>
</organism>
<feature type="compositionally biased region" description="Low complexity" evidence="1">
    <location>
        <begin position="33"/>
        <end position="49"/>
    </location>
</feature>
<evidence type="ECO:0000313" key="2">
    <source>
        <dbReference type="EMBL" id="OVA07047.1"/>
    </source>
</evidence>